<evidence type="ECO:0000313" key="5">
    <source>
        <dbReference type="Proteomes" id="UP000242146"/>
    </source>
</evidence>
<evidence type="ECO:0000259" key="2">
    <source>
        <dbReference type="PROSITE" id="PS51925"/>
    </source>
</evidence>
<organism evidence="4 5">
    <name type="scientific">Hesseltinella vesiculosa</name>
    <dbReference type="NCBI Taxonomy" id="101127"/>
    <lineage>
        <taxon>Eukaryota</taxon>
        <taxon>Fungi</taxon>
        <taxon>Fungi incertae sedis</taxon>
        <taxon>Mucoromycota</taxon>
        <taxon>Mucoromycotina</taxon>
        <taxon>Mucoromycetes</taxon>
        <taxon>Mucorales</taxon>
        <taxon>Cunninghamellaceae</taxon>
        <taxon>Hesseltinella</taxon>
    </lineage>
</organism>
<sequence length="191" mass="21748">MDVQQFKPQILEILRVADLDTITSKNVRSQLQERTDEPLGDYKKPLNALIMQCLDEINPPVPTSEKTPSPPKSSAPASKRKTEADENDKSRKKPAKKRVVDKSTLEKNPFTKTWKLSDTLASIVGESELSRPGVVKMIWKYIKENDLQDPNKKTDVLCDDKLRTLFEGAERMNCFTMNKYISKHLSSLPTE</sequence>
<dbReference type="Gene3D" id="1.10.245.10">
    <property type="entry name" value="SWIB/MDM2 domain"/>
    <property type="match status" value="1"/>
</dbReference>
<dbReference type="Pfam" id="PF02201">
    <property type="entry name" value="SWIB"/>
    <property type="match status" value="1"/>
</dbReference>
<keyword evidence="5" id="KW-1185">Reference proteome</keyword>
<dbReference type="InterPro" id="IPR014876">
    <property type="entry name" value="DEK_C"/>
</dbReference>
<dbReference type="InterPro" id="IPR019835">
    <property type="entry name" value="SWIB_domain"/>
</dbReference>
<comment type="caution">
    <text evidence="4">The sequence shown here is derived from an EMBL/GenBank/DDBJ whole genome shotgun (WGS) entry which is preliminary data.</text>
</comment>
<dbReference type="PROSITE" id="PS51925">
    <property type="entry name" value="SWIB_MDM2"/>
    <property type="match status" value="1"/>
</dbReference>
<dbReference type="PROSITE" id="PS51998">
    <property type="entry name" value="DEK_C"/>
    <property type="match status" value="1"/>
</dbReference>
<dbReference type="OrthoDB" id="10251073at2759"/>
<dbReference type="EMBL" id="MCGT01000025">
    <property type="protein sequence ID" value="ORX49818.1"/>
    <property type="molecule type" value="Genomic_DNA"/>
</dbReference>
<dbReference type="Pfam" id="PF08766">
    <property type="entry name" value="DEK_C"/>
    <property type="match status" value="1"/>
</dbReference>
<feature type="compositionally biased region" description="Basic and acidic residues" evidence="1">
    <location>
        <begin position="80"/>
        <end position="89"/>
    </location>
</feature>
<feature type="domain" description="DM2" evidence="2">
    <location>
        <begin position="109"/>
        <end position="187"/>
    </location>
</feature>
<dbReference type="Gene3D" id="1.10.10.60">
    <property type="entry name" value="Homeodomain-like"/>
    <property type="match status" value="1"/>
</dbReference>
<evidence type="ECO:0000313" key="4">
    <source>
        <dbReference type="EMBL" id="ORX49818.1"/>
    </source>
</evidence>
<dbReference type="InterPro" id="IPR003121">
    <property type="entry name" value="SWIB_MDM2_domain"/>
</dbReference>
<name>A0A1X2GBB1_9FUNG</name>
<dbReference type="CDD" id="cd10567">
    <property type="entry name" value="SWIB-MDM2_like"/>
    <property type="match status" value="1"/>
</dbReference>
<dbReference type="SMART" id="SM00151">
    <property type="entry name" value="SWIB"/>
    <property type="match status" value="1"/>
</dbReference>
<accession>A0A1X2GBB1</accession>
<dbReference type="InterPro" id="IPR036885">
    <property type="entry name" value="SWIB_MDM2_dom_sf"/>
</dbReference>
<evidence type="ECO:0000259" key="3">
    <source>
        <dbReference type="PROSITE" id="PS51998"/>
    </source>
</evidence>
<dbReference type="SUPFAM" id="SSF109715">
    <property type="entry name" value="DEK C-terminal domain"/>
    <property type="match status" value="1"/>
</dbReference>
<protein>
    <submittedName>
        <fullName evidence="4">SWIB-domain-containing protein</fullName>
    </submittedName>
</protein>
<dbReference type="AlphaFoldDB" id="A0A1X2GBB1"/>
<gene>
    <name evidence="4" type="ORF">DM01DRAFT_1409278</name>
</gene>
<dbReference type="STRING" id="101127.A0A1X2GBB1"/>
<reference evidence="4 5" key="1">
    <citation type="submission" date="2016-07" db="EMBL/GenBank/DDBJ databases">
        <title>Pervasive Adenine N6-methylation of Active Genes in Fungi.</title>
        <authorList>
            <consortium name="DOE Joint Genome Institute"/>
            <person name="Mondo S.J."/>
            <person name="Dannebaum R.O."/>
            <person name="Kuo R.C."/>
            <person name="Labutti K."/>
            <person name="Haridas S."/>
            <person name="Kuo A."/>
            <person name="Salamov A."/>
            <person name="Ahrendt S.R."/>
            <person name="Lipzen A."/>
            <person name="Sullivan W."/>
            <person name="Andreopoulos W.B."/>
            <person name="Clum A."/>
            <person name="Lindquist E."/>
            <person name="Daum C."/>
            <person name="Ramamoorthy G.K."/>
            <person name="Gryganskyi A."/>
            <person name="Culley D."/>
            <person name="Magnuson J.K."/>
            <person name="James T.Y."/>
            <person name="O'Malley M.A."/>
            <person name="Stajich J.E."/>
            <person name="Spatafora J.W."/>
            <person name="Visel A."/>
            <person name="Grigoriev I.V."/>
        </authorList>
    </citation>
    <scope>NUCLEOTIDE SEQUENCE [LARGE SCALE GENOMIC DNA]</scope>
    <source>
        <strain evidence="4 5">NRRL 3301</strain>
    </source>
</reference>
<feature type="region of interest" description="Disordered" evidence="1">
    <location>
        <begin position="58"/>
        <end position="104"/>
    </location>
</feature>
<dbReference type="Proteomes" id="UP000242146">
    <property type="component" value="Unassembled WGS sequence"/>
</dbReference>
<dbReference type="PANTHER" id="PTHR13844">
    <property type="entry name" value="SWI/SNF-RELATED MATRIX-ASSOCIATED ACTIN-DEPENDENT REGULATOR OF CHROMATIN SUBFAMILY D"/>
    <property type="match status" value="1"/>
</dbReference>
<dbReference type="SUPFAM" id="SSF47592">
    <property type="entry name" value="SWIB/MDM2 domain"/>
    <property type="match status" value="1"/>
</dbReference>
<evidence type="ECO:0000256" key="1">
    <source>
        <dbReference type="SAM" id="MobiDB-lite"/>
    </source>
</evidence>
<proteinExistence type="predicted"/>
<feature type="domain" description="DEK-C" evidence="3">
    <location>
        <begin position="1"/>
        <end position="55"/>
    </location>
</feature>